<gene>
    <name evidence="1" type="ORF">BAGA_10505</name>
</gene>
<organism evidence="1 2">
    <name type="scientific">Bacillus gaemokensis</name>
    <dbReference type="NCBI Taxonomy" id="574375"/>
    <lineage>
        <taxon>Bacteria</taxon>
        <taxon>Bacillati</taxon>
        <taxon>Bacillota</taxon>
        <taxon>Bacilli</taxon>
        <taxon>Bacillales</taxon>
        <taxon>Bacillaceae</taxon>
        <taxon>Bacillus</taxon>
        <taxon>Bacillus cereus group</taxon>
    </lineage>
</organism>
<dbReference type="InterPro" id="IPR027417">
    <property type="entry name" value="P-loop_NTPase"/>
</dbReference>
<dbReference type="AlphaFoldDB" id="A0A073KLH0"/>
<dbReference type="STRING" id="574375.AZF08_22850"/>
<dbReference type="Proteomes" id="UP000027778">
    <property type="component" value="Unassembled WGS sequence"/>
</dbReference>
<proteinExistence type="predicted"/>
<protein>
    <recommendedName>
        <fullName evidence="3">ABC transporter ATP-binding protein</fullName>
    </recommendedName>
</protein>
<accession>A0A073KLH0</accession>
<dbReference type="SUPFAM" id="SSF52540">
    <property type="entry name" value="P-loop containing nucleoside triphosphate hydrolases"/>
    <property type="match status" value="1"/>
</dbReference>
<reference evidence="1 2" key="1">
    <citation type="submission" date="2014-06" db="EMBL/GenBank/DDBJ databases">
        <title>Draft genome sequence of Bacillus gaemokensis JCM 15801 (MCCC 1A00707).</title>
        <authorList>
            <person name="Lai Q."/>
            <person name="Liu Y."/>
            <person name="Shao Z."/>
        </authorList>
    </citation>
    <scope>NUCLEOTIDE SEQUENCE [LARGE SCALE GENOMIC DNA]</scope>
    <source>
        <strain evidence="1 2">JCM 15801</strain>
    </source>
</reference>
<dbReference type="Gene3D" id="3.40.50.300">
    <property type="entry name" value="P-loop containing nucleotide triphosphate hydrolases"/>
    <property type="match status" value="1"/>
</dbReference>
<comment type="caution">
    <text evidence="1">The sequence shown here is derived from an EMBL/GenBank/DDBJ whole genome shotgun (WGS) entry which is preliminary data.</text>
</comment>
<dbReference type="eggNOG" id="COG1132">
    <property type="taxonomic scope" value="Bacteria"/>
</dbReference>
<keyword evidence="2" id="KW-1185">Reference proteome</keyword>
<name>A0A073KLH0_9BACI</name>
<evidence type="ECO:0000313" key="1">
    <source>
        <dbReference type="EMBL" id="KEK23178.1"/>
    </source>
</evidence>
<sequence length="85" mass="9901">MKKQRLIYRRCFFDDISSALDLKTETLLWKRLITNNKVNCVIVSNRRIILEKADHIIVLNNRGIEAQGNLDEVLNSSNEIKCIID</sequence>
<evidence type="ECO:0008006" key="3">
    <source>
        <dbReference type="Google" id="ProtNLM"/>
    </source>
</evidence>
<dbReference type="EMBL" id="JOTM01000019">
    <property type="protein sequence ID" value="KEK23178.1"/>
    <property type="molecule type" value="Genomic_DNA"/>
</dbReference>
<evidence type="ECO:0000313" key="2">
    <source>
        <dbReference type="Proteomes" id="UP000027778"/>
    </source>
</evidence>